<reference evidence="2 3" key="1">
    <citation type="submission" date="2024-02" db="EMBL/GenBank/DDBJ databases">
        <authorList>
            <person name="Vignale AGUSTIN F."/>
            <person name="Sosa J E."/>
            <person name="Modenutti C."/>
        </authorList>
    </citation>
    <scope>NUCLEOTIDE SEQUENCE [LARGE SCALE GENOMIC DNA]</scope>
</reference>
<feature type="region of interest" description="Disordered" evidence="1">
    <location>
        <begin position="107"/>
        <end position="130"/>
    </location>
</feature>
<sequence length="201" mass="21196">MGTTSPSAESCSMITPVSIGKSDSVVSKNPSTDSRINSDRMAFIAIPNGSNIITSLKRPCSQDDSCNKEADGLGNGKLRGSSPNKDSSCSEDVKLQMNNGTVKAQKDLAKGSPCNVRQNASGVSDGPSQNYVKVCPPNHIIRTIEGVVRKKGSETHAPEAKNGPSGEHLPQGTCELSRDRRDVTPNLIVPVMEANLSSQST</sequence>
<evidence type="ECO:0000313" key="2">
    <source>
        <dbReference type="EMBL" id="CAK9135748.1"/>
    </source>
</evidence>
<feature type="compositionally biased region" description="Polar residues" evidence="1">
    <location>
        <begin position="115"/>
        <end position="130"/>
    </location>
</feature>
<keyword evidence="3" id="KW-1185">Reference proteome</keyword>
<dbReference type="Proteomes" id="UP001642360">
    <property type="component" value="Unassembled WGS sequence"/>
</dbReference>
<protein>
    <submittedName>
        <fullName evidence="2">Uncharacterized protein</fullName>
    </submittedName>
</protein>
<name>A0ABC8QZG6_9AQUA</name>
<evidence type="ECO:0000313" key="3">
    <source>
        <dbReference type="Proteomes" id="UP001642360"/>
    </source>
</evidence>
<feature type="region of interest" description="Disordered" evidence="1">
    <location>
        <begin position="60"/>
        <end position="91"/>
    </location>
</feature>
<evidence type="ECO:0000256" key="1">
    <source>
        <dbReference type="SAM" id="MobiDB-lite"/>
    </source>
</evidence>
<organism evidence="2 3">
    <name type="scientific">Ilex paraguariensis</name>
    <name type="common">yerba mate</name>
    <dbReference type="NCBI Taxonomy" id="185542"/>
    <lineage>
        <taxon>Eukaryota</taxon>
        <taxon>Viridiplantae</taxon>
        <taxon>Streptophyta</taxon>
        <taxon>Embryophyta</taxon>
        <taxon>Tracheophyta</taxon>
        <taxon>Spermatophyta</taxon>
        <taxon>Magnoliopsida</taxon>
        <taxon>eudicotyledons</taxon>
        <taxon>Gunneridae</taxon>
        <taxon>Pentapetalae</taxon>
        <taxon>asterids</taxon>
        <taxon>campanulids</taxon>
        <taxon>Aquifoliales</taxon>
        <taxon>Aquifoliaceae</taxon>
        <taxon>Ilex</taxon>
    </lineage>
</organism>
<accession>A0ABC8QZG6</accession>
<comment type="caution">
    <text evidence="2">The sequence shown here is derived from an EMBL/GenBank/DDBJ whole genome shotgun (WGS) entry which is preliminary data.</text>
</comment>
<proteinExistence type="predicted"/>
<dbReference type="EMBL" id="CAUOFW020000725">
    <property type="protein sequence ID" value="CAK9135748.1"/>
    <property type="molecule type" value="Genomic_DNA"/>
</dbReference>
<feature type="region of interest" description="Disordered" evidence="1">
    <location>
        <begin position="150"/>
        <end position="183"/>
    </location>
</feature>
<feature type="compositionally biased region" description="Basic and acidic residues" evidence="1">
    <location>
        <begin position="150"/>
        <end position="159"/>
    </location>
</feature>
<gene>
    <name evidence="2" type="ORF">ILEXP_LOCUS2710</name>
</gene>
<dbReference type="AlphaFoldDB" id="A0ABC8QZG6"/>